<feature type="compositionally biased region" description="Polar residues" evidence="1">
    <location>
        <begin position="119"/>
        <end position="128"/>
    </location>
</feature>
<sequence>MNAPVPPIPSAQCETRASSSSYVWYTTNTAPASGSASGGLQYCSSVPGQTAVSPPTRPPDLPPGTFTVIPTPGSTPGGVLTPDIPPGQTSLSHTGILPTGSACPSQSRGASRSGGATQTGGASHSGGPSRSGGASHSGVASHSVNP</sequence>
<accession>A0A6A5VWI2</accession>
<keyword evidence="3" id="KW-1185">Reference proteome</keyword>
<reference evidence="2" key="1">
    <citation type="journal article" date="2020" name="Stud. Mycol.">
        <title>101 Dothideomycetes genomes: a test case for predicting lifestyles and emergence of pathogens.</title>
        <authorList>
            <person name="Haridas S."/>
            <person name="Albert R."/>
            <person name="Binder M."/>
            <person name="Bloem J."/>
            <person name="Labutti K."/>
            <person name="Salamov A."/>
            <person name="Andreopoulos B."/>
            <person name="Baker S."/>
            <person name="Barry K."/>
            <person name="Bills G."/>
            <person name="Bluhm B."/>
            <person name="Cannon C."/>
            <person name="Castanera R."/>
            <person name="Culley D."/>
            <person name="Daum C."/>
            <person name="Ezra D."/>
            <person name="Gonzalez J."/>
            <person name="Henrissat B."/>
            <person name="Kuo A."/>
            <person name="Liang C."/>
            <person name="Lipzen A."/>
            <person name="Lutzoni F."/>
            <person name="Magnuson J."/>
            <person name="Mondo S."/>
            <person name="Nolan M."/>
            <person name="Ohm R."/>
            <person name="Pangilinan J."/>
            <person name="Park H.-J."/>
            <person name="Ramirez L."/>
            <person name="Alfaro M."/>
            <person name="Sun H."/>
            <person name="Tritt A."/>
            <person name="Yoshinaga Y."/>
            <person name="Zwiers L.-H."/>
            <person name="Turgeon B."/>
            <person name="Goodwin S."/>
            <person name="Spatafora J."/>
            <person name="Crous P."/>
            <person name="Grigoriev I."/>
        </authorList>
    </citation>
    <scope>NUCLEOTIDE SEQUENCE</scope>
    <source>
        <strain evidence="2">CBS 107.79</strain>
    </source>
</reference>
<name>A0A6A5VWI2_9PLEO</name>
<feature type="compositionally biased region" description="Low complexity" evidence="1">
    <location>
        <begin position="107"/>
        <end position="116"/>
    </location>
</feature>
<dbReference type="Proteomes" id="UP000800036">
    <property type="component" value="Unassembled WGS sequence"/>
</dbReference>
<dbReference type="EMBL" id="ML976663">
    <property type="protein sequence ID" value="KAF1977557.1"/>
    <property type="molecule type" value="Genomic_DNA"/>
</dbReference>
<proteinExistence type="predicted"/>
<evidence type="ECO:0000313" key="2">
    <source>
        <dbReference type="EMBL" id="KAF1977557.1"/>
    </source>
</evidence>
<feature type="compositionally biased region" description="Polar residues" evidence="1">
    <location>
        <begin position="42"/>
        <end position="53"/>
    </location>
</feature>
<gene>
    <name evidence="2" type="ORF">BU23DRAFT_550854</name>
</gene>
<evidence type="ECO:0000313" key="3">
    <source>
        <dbReference type="Proteomes" id="UP000800036"/>
    </source>
</evidence>
<evidence type="ECO:0000256" key="1">
    <source>
        <dbReference type="SAM" id="MobiDB-lite"/>
    </source>
</evidence>
<protein>
    <submittedName>
        <fullName evidence="2">Uncharacterized protein</fullName>
    </submittedName>
</protein>
<dbReference type="AlphaFoldDB" id="A0A6A5VWI2"/>
<feature type="region of interest" description="Disordered" evidence="1">
    <location>
        <begin position="27"/>
        <end position="146"/>
    </location>
</feature>
<feature type="compositionally biased region" description="Low complexity" evidence="1">
    <location>
        <begin position="131"/>
        <end position="146"/>
    </location>
</feature>
<organism evidence="2 3">
    <name type="scientific">Bimuria novae-zelandiae CBS 107.79</name>
    <dbReference type="NCBI Taxonomy" id="1447943"/>
    <lineage>
        <taxon>Eukaryota</taxon>
        <taxon>Fungi</taxon>
        <taxon>Dikarya</taxon>
        <taxon>Ascomycota</taxon>
        <taxon>Pezizomycotina</taxon>
        <taxon>Dothideomycetes</taxon>
        <taxon>Pleosporomycetidae</taxon>
        <taxon>Pleosporales</taxon>
        <taxon>Massarineae</taxon>
        <taxon>Didymosphaeriaceae</taxon>
        <taxon>Bimuria</taxon>
    </lineage>
</organism>